<dbReference type="SUPFAM" id="SSF56300">
    <property type="entry name" value="Metallo-dependent phosphatases"/>
    <property type="match status" value="1"/>
</dbReference>
<proteinExistence type="inferred from homology"/>
<gene>
    <name evidence="3" type="ORF">EIK79_02540</name>
</gene>
<name>A0A3P3RJK7_9EURY</name>
<dbReference type="Gene3D" id="3.60.21.10">
    <property type="match status" value="1"/>
</dbReference>
<dbReference type="InterPro" id="IPR052169">
    <property type="entry name" value="CW_Biosynth-Accessory"/>
</dbReference>
<reference evidence="3 4" key="1">
    <citation type="submission" date="2018-11" db="EMBL/GenBank/DDBJ databases">
        <title>Taxonoimc description of Halomarina strain SPP-AMP-1.</title>
        <authorList>
            <person name="Pal Y."/>
            <person name="Srinivasana K."/>
            <person name="Verma A."/>
            <person name="Kumar P."/>
        </authorList>
    </citation>
    <scope>NUCLEOTIDE SEQUENCE [LARGE SCALE GENOMIC DNA]</scope>
    <source>
        <strain evidence="3 4">SPP-AMP-1</strain>
    </source>
</reference>
<comment type="caution">
    <text evidence="3">The sequence shown here is derived from an EMBL/GenBank/DDBJ whole genome shotgun (WGS) entry which is preliminary data.</text>
</comment>
<evidence type="ECO:0000313" key="4">
    <source>
        <dbReference type="Proteomes" id="UP000282322"/>
    </source>
</evidence>
<dbReference type="SMART" id="SM00854">
    <property type="entry name" value="PGA_cap"/>
    <property type="match status" value="1"/>
</dbReference>
<dbReference type="Proteomes" id="UP000282322">
    <property type="component" value="Unassembled WGS sequence"/>
</dbReference>
<evidence type="ECO:0000259" key="2">
    <source>
        <dbReference type="SMART" id="SM00854"/>
    </source>
</evidence>
<dbReference type="AlphaFoldDB" id="A0A3P3RJK7"/>
<keyword evidence="4" id="KW-1185">Reference proteome</keyword>
<sequence length="335" mass="37351">MASTLRLGFTGDVMLGRLVDRRQRSRSVDAVWGDLLDELQSLDGLFINLECAVSREGHPWRRTYRPFHFRGDPRWVVPALERAGVDWVSLANNHALDYEVEALCDTVDRLDQADIAHAGAGRTDAAAREPARLSIDGVEIALFAFTDNTPEYAAGPDSPGVAHVSFDLHDEESRETLTSTIQKAKETNPDIVVASLHWGPNMVTEPSSAFQDVGRWLIEQGVTLVHGHSAHVVHGIEIHDGHPILYDTGDFVDDYAVDETLRNDRGFLFEVCVRRDGIPDELRLIPTEIRDCAVNTASEAATEWSHRRLRERSEPFGTRLARVGDELVASLDDDR</sequence>
<dbReference type="OrthoDB" id="199819at2157"/>
<dbReference type="RefSeq" id="WP_124953557.1">
    <property type="nucleotide sequence ID" value="NZ_RRCH01000003.1"/>
</dbReference>
<comment type="similarity">
    <text evidence="1">Belongs to the CapA family.</text>
</comment>
<dbReference type="InterPro" id="IPR019079">
    <property type="entry name" value="Capsule_synth_CapA"/>
</dbReference>
<accession>A0A3P3RJK7</accession>
<dbReference type="PANTHER" id="PTHR33393">
    <property type="entry name" value="POLYGLUTAMINE SYNTHESIS ACCESSORY PROTEIN RV0574C-RELATED"/>
    <property type="match status" value="1"/>
</dbReference>
<dbReference type="EMBL" id="RRCH01000003">
    <property type="protein sequence ID" value="RRJ33691.1"/>
    <property type="molecule type" value="Genomic_DNA"/>
</dbReference>
<feature type="domain" description="Capsule synthesis protein CapA" evidence="2">
    <location>
        <begin position="6"/>
        <end position="255"/>
    </location>
</feature>
<dbReference type="PANTHER" id="PTHR33393:SF11">
    <property type="entry name" value="POLYGLUTAMINE SYNTHESIS ACCESSORY PROTEIN RV0574C-RELATED"/>
    <property type="match status" value="1"/>
</dbReference>
<evidence type="ECO:0000313" key="3">
    <source>
        <dbReference type="EMBL" id="RRJ33691.1"/>
    </source>
</evidence>
<dbReference type="Pfam" id="PF09587">
    <property type="entry name" value="PGA_cap"/>
    <property type="match status" value="1"/>
</dbReference>
<dbReference type="InterPro" id="IPR029052">
    <property type="entry name" value="Metallo-depent_PP-like"/>
</dbReference>
<protein>
    <submittedName>
        <fullName evidence="3">CapA family protein</fullName>
    </submittedName>
</protein>
<organism evidence="3 4">
    <name type="scientific">Halocatena pleomorpha</name>
    <dbReference type="NCBI Taxonomy" id="1785090"/>
    <lineage>
        <taxon>Archaea</taxon>
        <taxon>Methanobacteriati</taxon>
        <taxon>Methanobacteriota</taxon>
        <taxon>Stenosarchaea group</taxon>
        <taxon>Halobacteria</taxon>
        <taxon>Halobacteriales</taxon>
        <taxon>Natronomonadaceae</taxon>
        <taxon>Halocatena</taxon>
    </lineage>
</organism>
<dbReference type="CDD" id="cd07381">
    <property type="entry name" value="MPP_CapA"/>
    <property type="match status" value="1"/>
</dbReference>
<evidence type="ECO:0000256" key="1">
    <source>
        <dbReference type="ARBA" id="ARBA00005662"/>
    </source>
</evidence>